<evidence type="ECO:0000313" key="4">
    <source>
        <dbReference type="EMBL" id="MDC8011393.1"/>
    </source>
</evidence>
<proteinExistence type="predicted"/>
<evidence type="ECO:0000256" key="1">
    <source>
        <dbReference type="SAM" id="SignalP"/>
    </source>
</evidence>
<dbReference type="AlphaFoldDB" id="A0A9X3YID5"/>
<keyword evidence="1" id="KW-0732">Signal</keyword>
<feature type="domain" description="ABC-type transport auxiliary lipoprotein component" evidence="2">
    <location>
        <begin position="65"/>
        <end position="185"/>
    </location>
</feature>
<feature type="chain" id="PRO_5041195207" evidence="1">
    <location>
        <begin position="19"/>
        <end position="201"/>
    </location>
</feature>
<feature type="signal peptide" evidence="1">
    <location>
        <begin position="1"/>
        <end position="18"/>
    </location>
</feature>
<protein>
    <submittedName>
        <fullName evidence="4">ABC-type transport auxiliary lipoprotein family protein</fullName>
    </submittedName>
</protein>
<accession>A0A9X3YID5</accession>
<dbReference type="SUPFAM" id="SSF159594">
    <property type="entry name" value="XCC0632-like"/>
    <property type="match status" value="1"/>
</dbReference>
<sequence length="201" mass="22459">MKSVVLAFAIAFLTAACTAPTVPDMVYYRLPEPTLDYAAVTRRFELPIDVNVFAADGLYSEQALIFTQREDGRALQTYHYQHWVDPPARLLQRRLIGVLRRAQIAPLVTDRLPASADALVITGVILRFDRVRAADGQHAEVSVQLRIERGGDLLDEHVYKASETAKSDELKSTVDAFGAALDTIYAEFLVDLGKLDLERKR</sequence>
<dbReference type="Pfam" id="PF03886">
    <property type="entry name" value="ABC_trans_aux"/>
    <property type="match status" value="1"/>
</dbReference>
<dbReference type="EMBL" id="JAOVZO020000001">
    <property type="protein sequence ID" value="MDC8011143.1"/>
    <property type="molecule type" value="Genomic_DNA"/>
</dbReference>
<dbReference type="EMBL" id="JAOVZO020000002">
    <property type="protein sequence ID" value="MDC8011393.1"/>
    <property type="molecule type" value="Genomic_DNA"/>
</dbReference>
<keyword evidence="4" id="KW-0449">Lipoprotein</keyword>
<dbReference type="Gene3D" id="3.40.50.10610">
    <property type="entry name" value="ABC-type transport auxiliary lipoprotein component"/>
    <property type="match status" value="1"/>
</dbReference>
<dbReference type="RefSeq" id="WP_263544559.1">
    <property type="nucleotide sequence ID" value="NZ_JAOVZO020000001.1"/>
</dbReference>
<organism evidence="4 5">
    <name type="scientific">Tahibacter soli</name>
    <dbReference type="NCBI Taxonomy" id="2983605"/>
    <lineage>
        <taxon>Bacteria</taxon>
        <taxon>Pseudomonadati</taxon>
        <taxon>Pseudomonadota</taxon>
        <taxon>Gammaproteobacteria</taxon>
        <taxon>Lysobacterales</taxon>
        <taxon>Rhodanobacteraceae</taxon>
        <taxon>Tahibacter</taxon>
    </lineage>
</organism>
<reference evidence="4" key="1">
    <citation type="submission" date="2023-02" db="EMBL/GenBank/DDBJ databases">
        <title>Tahibacter soli sp. nov. isolated from soil.</title>
        <authorList>
            <person name="Baek J.H."/>
            <person name="Lee J.K."/>
            <person name="Choi D.G."/>
            <person name="Jeon C.O."/>
        </authorList>
    </citation>
    <scope>NUCLEOTIDE SEQUENCE</scope>
    <source>
        <strain evidence="4">BL</strain>
    </source>
</reference>
<comment type="caution">
    <text evidence="4">The sequence shown here is derived from an EMBL/GenBank/DDBJ whole genome shotgun (WGS) entry which is preliminary data.</text>
</comment>
<keyword evidence="5" id="KW-1185">Reference proteome</keyword>
<dbReference type="InterPro" id="IPR005586">
    <property type="entry name" value="ABC_trans_aux"/>
</dbReference>
<evidence type="ECO:0000313" key="5">
    <source>
        <dbReference type="Proteomes" id="UP001139971"/>
    </source>
</evidence>
<dbReference type="Proteomes" id="UP001139971">
    <property type="component" value="Unassembled WGS sequence"/>
</dbReference>
<evidence type="ECO:0000313" key="3">
    <source>
        <dbReference type="EMBL" id="MDC8011143.1"/>
    </source>
</evidence>
<gene>
    <name evidence="3" type="ORF">OD750_001135</name>
    <name evidence="4" type="ORF">OD750_002400</name>
</gene>
<name>A0A9X3YID5_9GAMM</name>
<dbReference type="PROSITE" id="PS51257">
    <property type="entry name" value="PROKAR_LIPOPROTEIN"/>
    <property type="match status" value="1"/>
</dbReference>
<evidence type="ECO:0000259" key="2">
    <source>
        <dbReference type="Pfam" id="PF03886"/>
    </source>
</evidence>